<organism evidence="3 4">
    <name type="scientific">Brachybacterium aquaticum</name>
    <dbReference type="NCBI Taxonomy" id="1432564"/>
    <lineage>
        <taxon>Bacteria</taxon>
        <taxon>Bacillati</taxon>
        <taxon>Actinomycetota</taxon>
        <taxon>Actinomycetes</taxon>
        <taxon>Micrococcales</taxon>
        <taxon>Dermabacteraceae</taxon>
        <taxon>Brachybacterium</taxon>
    </lineage>
</organism>
<dbReference type="SUPFAM" id="SSF46785">
    <property type="entry name" value="Winged helix' DNA-binding domain"/>
    <property type="match status" value="1"/>
</dbReference>
<dbReference type="PROSITE" id="PS50987">
    <property type="entry name" value="HTH_ARSR_2"/>
    <property type="match status" value="1"/>
</dbReference>
<name>A0A841AJG8_9MICO</name>
<dbReference type="GO" id="GO:0003677">
    <property type="term" value="F:DNA binding"/>
    <property type="evidence" value="ECO:0007669"/>
    <property type="project" value="UniProtKB-KW"/>
</dbReference>
<dbReference type="InterPro" id="IPR011991">
    <property type="entry name" value="ArsR-like_HTH"/>
</dbReference>
<dbReference type="EMBL" id="JACHLZ010000001">
    <property type="protein sequence ID" value="MBB5833168.1"/>
    <property type="molecule type" value="Genomic_DNA"/>
</dbReference>
<feature type="domain" description="HTH arsR-type" evidence="2">
    <location>
        <begin position="1"/>
        <end position="95"/>
    </location>
</feature>
<dbReference type="GO" id="GO:0003700">
    <property type="term" value="F:DNA-binding transcription factor activity"/>
    <property type="evidence" value="ECO:0007669"/>
    <property type="project" value="InterPro"/>
</dbReference>
<protein>
    <submittedName>
        <fullName evidence="3">DNA-binding transcriptional ArsR family regulator</fullName>
    </submittedName>
</protein>
<comment type="caution">
    <text evidence="3">The sequence shown here is derived from an EMBL/GenBank/DDBJ whole genome shotgun (WGS) entry which is preliminary data.</text>
</comment>
<evidence type="ECO:0000313" key="3">
    <source>
        <dbReference type="EMBL" id="MBB5833168.1"/>
    </source>
</evidence>
<reference evidence="3 4" key="1">
    <citation type="submission" date="2020-08" db="EMBL/GenBank/DDBJ databases">
        <title>Sequencing the genomes of 1000 actinobacteria strains.</title>
        <authorList>
            <person name="Klenk H.-P."/>
        </authorList>
    </citation>
    <scope>NUCLEOTIDE SEQUENCE [LARGE SCALE GENOMIC DNA]</scope>
    <source>
        <strain evidence="3 4">DSM 28796</strain>
    </source>
</reference>
<evidence type="ECO:0000259" key="2">
    <source>
        <dbReference type="PROSITE" id="PS50987"/>
    </source>
</evidence>
<dbReference type="InterPro" id="IPR036390">
    <property type="entry name" value="WH_DNA-bd_sf"/>
</dbReference>
<gene>
    <name evidence="3" type="ORF">HNR70_002981</name>
</gene>
<dbReference type="RefSeq" id="WP_184326368.1">
    <property type="nucleotide sequence ID" value="NZ_JACHLZ010000001.1"/>
</dbReference>
<dbReference type="SMART" id="SM00418">
    <property type="entry name" value="HTH_ARSR"/>
    <property type="match status" value="1"/>
</dbReference>
<dbReference type="CDD" id="cd00090">
    <property type="entry name" value="HTH_ARSR"/>
    <property type="match status" value="1"/>
</dbReference>
<proteinExistence type="predicted"/>
<keyword evidence="4" id="KW-1185">Reference proteome</keyword>
<dbReference type="Pfam" id="PF12840">
    <property type="entry name" value="HTH_20"/>
    <property type="match status" value="1"/>
</dbReference>
<feature type="region of interest" description="Disordered" evidence="1">
    <location>
        <begin position="105"/>
        <end position="124"/>
    </location>
</feature>
<dbReference type="Gene3D" id="1.10.10.10">
    <property type="entry name" value="Winged helix-like DNA-binding domain superfamily/Winged helix DNA-binding domain"/>
    <property type="match status" value="1"/>
</dbReference>
<dbReference type="InterPro" id="IPR001845">
    <property type="entry name" value="HTH_ArsR_DNA-bd_dom"/>
</dbReference>
<dbReference type="InterPro" id="IPR036388">
    <property type="entry name" value="WH-like_DNA-bd_sf"/>
</dbReference>
<evidence type="ECO:0000313" key="4">
    <source>
        <dbReference type="Proteomes" id="UP000588158"/>
    </source>
</evidence>
<dbReference type="Proteomes" id="UP000588158">
    <property type="component" value="Unassembled WGS sequence"/>
</dbReference>
<dbReference type="PANTHER" id="PTHR38600:SF2">
    <property type="entry name" value="SLL0088 PROTEIN"/>
    <property type="match status" value="1"/>
</dbReference>
<accession>A0A841AJG8</accession>
<dbReference type="AlphaFoldDB" id="A0A841AJG8"/>
<sequence length="124" mass="14181">MLWTDEDRADAWFHALSDRTRRDILRRVLEEEQSVSALARNYPISLTAVQKHVAVLERAGLIIRRRRGRETLTRGDTENLLAAARLLEGLERRGREHVERIDALLDEESSAAHHARTPGPAPEE</sequence>
<keyword evidence="3" id="KW-0238">DNA-binding</keyword>
<evidence type="ECO:0000256" key="1">
    <source>
        <dbReference type="SAM" id="MobiDB-lite"/>
    </source>
</evidence>
<dbReference type="PANTHER" id="PTHR38600">
    <property type="entry name" value="TRANSCRIPTIONAL REGULATORY PROTEIN"/>
    <property type="match status" value="1"/>
</dbReference>